<dbReference type="PRINTS" id="PR00412">
    <property type="entry name" value="EPOXHYDRLASE"/>
</dbReference>
<keyword evidence="5 6" id="KW-0378">Hydrolase</keyword>
<evidence type="ECO:0000256" key="4">
    <source>
        <dbReference type="ARBA" id="ARBA00022797"/>
    </source>
</evidence>
<evidence type="ECO:0000256" key="1">
    <source>
        <dbReference type="ARBA" id="ARBA00000221"/>
    </source>
</evidence>
<comment type="similarity">
    <text evidence="3 6">Belongs to the peptidase S33 family.</text>
</comment>
<feature type="active site" description="Proton donor" evidence="7">
    <location>
        <position position="374"/>
    </location>
</feature>
<name>A0A1W5KJY8_MYLCI</name>
<keyword evidence="6" id="KW-0472">Membrane</keyword>
<keyword evidence="6" id="KW-0256">Endoplasmic reticulum</keyword>
<comment type="catalytic activity">
    <reaction evidence="1 6">
        <text>1-(4-methoxyphenyl)-N-methyl-N-[(3-methyloxetan-3-yl)methyl]methanamine + H2O = 2-{[(4-methoxybenzyl)(methyl)amino]methyl}-2-methylpropane-1,3-diol</text>
        <dbReference type="Rhea" id="RHEA:55764"/>
        <dbReference type="ChEBI" id="CHEBI:15377"/>
        <dbReference type="ChEBI" id="CHEBI:139161"/>
        <dbReference type="ChEBI" id="CHEBI:139164"/>
        <dbReference type="EC" id="3.3.2.9"/>
    </reaction>
</comment>
<dbReference type="EC" id="3.3.2.9" evidence="6"/>
<evidence type="ECO:0000256" key="5">
    <source>
        <dbReference type="ARBA" id="ARBA00022801"/>
    </source>
</evidence>
<evidence type="ECO:0000256" key="3">
    <source>
        <dbReference type="ARBA" id="ARBA00010088"/>
    </source>
</evidence>
<comment type="catalytic activity">
    <reaction evidence="6">
        <text>cis-stilbene oxide + H2O = (1R,2R)-hydrobenzoin</text>
        <dbReference type="Rhea" id="RHEA:23900"/>
        <dbReference type="ChEBI" id="CHEBI:15377"/>
        <dbReference type="ChEBI" id="CHEBI:50004"/>
        <dbReference type="ChEBI" id="CHEBI:50014"/>
        <dbReference type="EC" id="3.3.2.9"/>
    </reaction>
</comment>
<evidence type="ECO:0000256" key="6">
    <source>
        <dbReference type="PIRNR" id="PIRNR001112"/>
    </source>
</evidence>
<dbReference type="InterPro" id="IPR000639">
    <property type="entry name" value="Epox_hydrolase-like"/>
</dbReference>
<dbReference type="Gene3D" id="3.40.50.1820">
    <property type="entry name" value="alpha/beta hydrolase"/>
    <property type="match status" value="1"/>
</dbReference>
<organism evidence="9">
    <name type="scientific">Mylabris cichorii</name>
    <name type="common">Blister beetle</name>
    <dbReference type="NCBI Taxonomy" id="580878"/>
    <lineage>
        <taxon>Eukaryota</taxon>
        <taxon>Metazoa</taxon>
        <taxon>Ecdysozoa</taxon>
        <taxon>Arthropoda</taxon>
        <taxon>Hexapoda</taxon>
        <taxon>Insecta</taxon>
        <taxon>Pterygota</taxon>
        <taxon>Neoptera</taxon>
        <taxon>Endopterygota</taxon>
        <taxon>Coleoptera</taxon>
        <taxon>Polyphaga</taxon>
        <taxon>Cucujiformia</taxon>
        <taxon>Meloidae</taxon>
        <taxon>Meloinae</taxon>
        <taxon>Mylabris</taxon>
    </lineage>
</organism>
<reference evidence="9" key="1">
    <citation type="submission" date="2016-03" db="EMBL/GenBank/DDBJ databases">
        <authorList>
            <person name="Ploux O."/>
        </authorList>
    </citation>
    <scope>NUCLEOTIDE SEQUENCE</scope>
</reference>
<feature type="active site" description="Proton acceptor" evidence="7">
    <location>
        <position position="430"/>
    </location>
</feature>
<dbReference type="AlphaFoldDB" id="A0A1W5KJY8"/>
<dbReference type="GO" id="GO:0005789">
    <property type="term" value="C:endoplasmic reticulum membrane"/>
    <property type="evidence" value="ECO:0007669"/>
    <property type="project" value="UniProtKB-SubCell"/>
</dbReference>
<proteinExistence type="evidence at transcript level"/>
<comment type="function">
    <text evidence="6">Catalyzes juvenile hormone hydrolysis.</text>
</comment>
<dbReference type="PIRSF" id="PIRSF001112">
    <property type="entry name" value="Epoxide_hydrolase"/>
    <property type="match status" value="1"/>
</dbReference>
<dbReference type="GO" id="GO:0097176">
    <property type="term" value="P:epoxide metabolic process"/>
    <property type="evidence" value="ECO:0007669"/>
    <property type="project" value="TreeGrafter"/>
</dbReference>
<feature type="active site" description="Nucleophile" evidence="7">
    <location>
        <position position="228"/>
    </location>
</feature>
<dbReference type="PANTHER" id="PTHR21661">
    <property type="entry name" value="EPOXIDE HYDROLASE 1-RELATED"/>
    <property type="match status" value="1"/>
</dbReference>
<dbReference type="InterPro" id="IPR016292">
    <property type="entry name" value="Epoxide_hydrolase"/>
</dbReference>
<evidence type="ECO:0000256" key="2">
    <source>
        <dbReference type="ARBA" id="ARBA00004111"/>
    </source>
</evidence>
<feature type="domain" description="Epoxide hydrolase N-terminal" evidence="8">
    <location>
        <begin position="53"/>
        <end position="162"/>
    </location>
</feature>
<protein>
    <recommendedName>
        <fullName evidence="6">Epoxide hydrolase</fullName>
        <ecNumber evidence="6">3.3.2.9</ecNumber>
    </recommendedName>
</protein>
<dbReference type="InterPro" id="IPR029058">
    <property type="entry name" value="AB_hydrolase_fold"/>
</dbReference>
<sequence length="459" mass="53312">MSVVLFLVLVIILALVVEFLRQWWVKITEIPQIPKLKDVWWTDQDPAQEDSTIQPFKIHVPDEALEDLKNRLSNAKPLTHPLESIQHQYGINTKLLNEIIEFWRTKYNWREREAFLNKFPQYTVNVQGLRIHYLHVKPTETADLKVVPILLLHGWPGSIREFYELIPILTNPQPGRRFIFEVIAPSLPGFGFSQAATKPGLGAVQLAVVFKNFMQKLGFEKYYIQGGDWGAIIVQHMATLYPEHILGLHSNMCYATSFMITLKTLLFSLKPSWFLEDRFVKRLYPLKEYYANRLLETGYVHLQATKPDTIGVGLADSPIGLAAYILEKFITWTNPEYKNSFDGGLNEKFSYANLLDNVMIYWITNSITTSMRLYAETFSLKQKRLNVDKIPITIPAAYARFSHEIIYTPRCLLEEKFKKLLHESDYEGGHFAAFECPNILANDIYEAVARFERYYMYGY</sequence>
<evidence type="ECO:0000259" key="8">
    <source>
        <dbReference type="Pfam" id="PF06441"/>
    </source>
</evidence>
<dbReference type="SUPFAM" id="SSF53474">
    <property type="entry name" value="alpha/beta-Hydrolases"/>
    <property type="match status" value="1"/>
</dbReference>
<evidence type="ECO:0000313" key="9">
    <source>
        <dbReference type="EMBL" id="AMR44689.1"/>
    </source>
</evidence>
<comment type="subcellular location">
    <subcellularLocation>
        <location evidence="6">Endoplasmic reticulum membrane</location>
    </subcellularLocation>
    <subcellularLocation>
        <location evidence="2">Microsome membrane</location>
        <topology evidence="2">Single-pass membrane protein</topology>
    </subcellularLocation>
</comment>
<dbReference type="EMBL" id="KU941586">
    <property type="protein sequence ID" value="AMR44689.1"/>
    <property type="molecule type" value="mRNA"/>
</dbReference>
<evidence type="ECO:0000256" key="7">
    <source>
        <dbReference type="PIRSR" id="PIRSR001112-1"/>
    </source>
</evidence>
<dbReference type="InterPro" id="IPR010497">
    <property type="entry name" value="Epoxide_hydro_N"/>
</dbReference>
<dbReference type="Pfam" id="PF06441">
    <property type="entry name" value="EHN"/>
    <property type="match status" value="1"/>
</dbReference>
<dbReference type="GO" id="GO:0033961">
    <property type="term" value="F:cis-stilbene-oxide hydrolase activity"/>
    <property type="evidence" value="ECO:0007669"/>
    <property type="project" value="UniProtKB-UniRule"/>
</dbReference>
<keyword evidence="4 6" id="KW-0058">Aromatic hydrocarbons catabolism</keyword>
<accession>A0A1W5KJY8</accession>
<dbReference type="PANTHER" id="PTHR21661:SF35">
    <property type="entry name" value="EPOXIDE HYDROLASE"/>
    <property type="match status" value="1"/>
</dbReference>